<gene>
    <name evidence="3" type="ORF">NW768_008090</name>
</gene>
<name>A0ABQ8R5R9_FUSEQ</name>
<keyword evidence="1" id="KW-0732">Signal</keyword>
<sequence>MVKAIVLASALLAAVAMAAQAGKAQESAAEMTQASNDDEPIEIQSFMQSCRSCTIYLNLNSCVGNADGWIRWWNNGGFGGSCIHIGVDADSRLRAHCTNNNGDRIMSTLLLNERIHNSRGQMWCGN</sequence>
<dbReference type="InterPro" id="IPR011058">
    <property type="entry name" value="Cyanovirin-N"/>
</dbReference>
<dbReference type="InterPro" id="IPR036673">
    <property type="entry name" value="Cyanovirin-N_sf"/>
</dbReference>
<feature type="signal peptide" evidence="1">
    <location>
        <begin position="1"/>
        <end position="18"/>
    </location>
</feature>
<evidence type="ECO:0000313" key="4">
    <source>
        <dbReference type="Proteomes" id="UP001152024"/>
    </source>
</evidence>
<keyword evidence="4" id="KW-1185">Reference proteome</keyword>
<dbReference type="Proteomes" id="UP001152024">
    <property type="component" value="Unassembled WGS sequence"/>
</dbReference>
<accession>A0ABQ8R5R9</accession>
<evidence type="ECO:0000256" key="1">
    <source>
        <dbReference type="SAM" id="SignalP"/>
    </source>
</evidence>
<protein>
    <recommendedName>
        <fullName evidence="2">Cyanovirin-N domain-containing protein</fullName>
    </recommendedName>
</protein>
<dbReference type="SUPFAM" id="SSF51322">
    <property type="entry name" value="Cyanovirin-N"/>
    <property type="match status" value="1"/>
</dbReference>
<evidence type="ECO:0000259" key="2">
    <source>
        <dbReference type="Pfam" id="PF08881"/>
    </source>
</evidence>
<organism evidence="3 4">
    <name type="scientific">Fusarium equiseti</name>
    <name type="common">Fusarium scirpi</name>
    <dbReference type="NCBI Taxonomy" id="61235"/>
    <lineage>
        <taxon>Eukaryota</taxon>
        <taxon>Fungi</taxon>
        <taxon>Dikarya</taxon>
        <taxon>Ascomycota</taxon>
        <taxon>Pezizomycotina</taxon>
        <taxon>Sordariomycetes</taxon>
        <taxon>Hypocreomycetidae</taxon>
        <taxon>Hypocreales</taxon>
        <taxon>Nectriaceae</taxon>
        <taxon>Fusarium</taxon>
        <taxon>Fusarium incarnatum-equiseti species complex</taxon>
    </lineage>
</organism>
<dbReference type="EMBL" id="JAOQBH010000012">
    <property type="protein sequence ID" value="KAJ4127814.1"/>
    <property type="molecule type" value="Genomic_DNA"/>
</dbReference>
<evidence type="ECO:0000313" key="3">
    <source>
        <dbReference type="EMBL" id="KAJ4127814.1"/>
    </source>
</evidence>
<reference evidence="3" key="1">
    <citation type="submission" date="2022-09" db="EMBL/GenBank/DDBJ databases">
        <title>Fusarium specimens isolated from Avocado Roots.</title>
        <authorList>
            <person name="Stajich J."/>
            <person name="Roper C."/>
            <person name="Heimlech-Rivalta G."/>
        </authorList>
    </citation>
    <scope>NUCLEOTIDE SEQUENCE</scope>
    <source>
        <strain evidence="3">CF00095</strain>
    </source>
</reference>
<feature type="chain" id="PRO_5045089069" description="Cyanovirin-N domain-containing protein" evidence="1">
    <location>
        <begin position="19"/>
        <end position="126"/>
    </location>
</feature>
<proteinExistence type="predicted"/>
<feature type="domain" description="Cyanovirin-N" evidence="2">
    <location>
        <begin position="57"/>
        <end position="122"/>
    </location>
</feature>
<comment type="caution">
    <text evidence="3">The sequence shown here is derived from an EMBL/GenBank/DDBJ whole genome shotgun (WGS) entry which is preliminary data.</text>
</comment>
<dbReference type="Pfam" id="PF08881">
    <property type="entry name" value="CVNH"/>
    <property type="match status" value="1"/>
</dbReference>
<dbReference type="Gene3D" id="2.30.60.10">
    <property type="entry name" value="Cyanovirin-N"/>
    <property type="match status" value="1"/>
</dbReference>